<dbReference type="Proteomes" id="UP001283361">
    <property type="component" value="Unassembled WGS sequence"/>
</dbReference>
<sequence>MAFLLVFPFALKRCGKGGAREQQVPEAPAQKESSIPTEGAHELHNVSIDREIEKTALLGRELLLCGSNSVVSWSFLLTLISFTRRSFSGTSLGLLSPPRARQHGH</sequence>
<evidence type="ECO:0000313" key="2">
    <source>
        <dbReference type="EMBL" id="KAK3746828.1"/>
    </source>
</evidence>
<reference evidence="2" key="1">
    <citation type="journal article" date="2023" name="G3 (Bethesda)">
        <title>A reference genome for the long-term kleptoplast-retaining sea slug Elysia crispata morphotype clarki.</title>
        <authorList>
            <person name="Eastman K.E."/>
            <person name="Pendleton A.L."/>
            <person name="Shaikh M.A."/>
            <person name="Suttiyut T."/>
            <person name="Ogas R."/>
            <person name="Tomko P."/>
            <person name="Gavelis G."/>
            <person name="Widhalm J.R."/>
            <person name="Wisecaver J.H."/>
        </authorList>
    </citation>
    <scope>NUCLEOTIDE SEQUENCE</scope>
    <source>
        <strain evidence="2">ECLA1</strain>
    </source>
</reference>
<protein>
    <submittedName>
        <fullName evidence="2">Uncharacterized protein</fullName>
    </submittedName>
</protein>
<proteinExistence type="predicted"/>
<dbReference type="EMBL" id="JAWDGP010006115">
    <property type="protein sequence ID" value="KAK3746828.1"/>
    <property type="molecule type" value="Genomic_DNA"/>
</dbReference>
<keyword evidence="3" id="KW-1185">Reference proteome</keyword>
<evidence type="ECO:0000313" key="3">
    <source>
        <dbReference type="Proteomes" id="UP001283361"/>
    </source>
</evidence>
<name>A0AAE0YIH5_9GAST</name>
<comment type="caution">
    <text evidence="2">The sequence shown here is derived from an EMBL/GenBank/DDBJ whole genome shotgun (WGS) entry which is preliminary data.</text>
</comment>
<accession>A0AAE0YIH5</accession>
<dbReference type="AlphaFoldDB" id="A0AAE0YIH5"/>
<evidence type="ECO:0000256" key="1">
    <source>
        <dbReference type="SAM" id="MobiDB-lite"/>
    </source>
</evidence>
<feature type="region of interest" description="Disordered" evidence="1">
    <location>
        <begin position="16"/>
        <end position="40"/>
    </location>
</feature>
<gene>
    <name evidence="2" type="ORF">RRG08_031356</name>
</gene>
<organism evidence="2 3">
    <name type="scientific">Elysia crispata</name>
    <name type="common">lettuce slug</name>
    <dbReference type="NCBI Taxonomy" id="231223"/>
    <lineage>
        <taxon>Eukaryota</taxon>
        <taxon>Metazoa</taxon>
        <taxon>Spiralia</taxon>
        <taxon>Lophotrochozoa</taxon>
        <taxon>Mollusca</taxon>
        <taxon>Gastropoda</taxon>
        <taxon>Heterobranchia</taxon>
        <taxon>Euthyneura</taxon>
        <taxon>Panpulmonata</taxon>
        <taxon>Sacoglossa</taxon>
        <taxon>Placobranchoidea</taxon>
        <taxon>Plakobranchidae</taxon>
        <taxon>Elysia</taxon>
    </lineage>
</organism>